<protein>
    <submittedName>
        <fullName evidence="1">YncE family protein</fullName>
    </submittedName>
</protein>
<dbReference type="InterPro" id="IPR011048">
    <property type="entry name" value="Haem_d1_sf"/>
</dbReference>
<dbReference type="PANTHER" id="PTHR47197:SF3">
    <property type="entry name" value="DIHYDRO-HEME D1 DEHYDROGENASE"/>
    <property type="match status" value="1"/>
</dbReference>
<dbReference type="Gene3D" id="2.130.10.10">
    <property type="entry name" value="YVTN repeat-like/Quinoprotein amine dehydrogenase"/>
    <property type="match status" value="2"/>
</dbReference>
<dbReference type="Proteomes" id="UP000315540">
    <property type="component" value="Unassembled WGS sequence"/>
</dbReference>
<dbReference type="InterPro" id="IPR015943">
    <property type="entry name" value="WD40/YVTN_repeat-like_dom_sf"/>
</dbReference>
<dbReference type="InterPro" id="IPR011964">
    <property type="entry name" value="YVTN_b-propeller_repeat"/>
</dbReference>
<dbReference type="InterPro" id="IPR051200">
    <property type="entry name" value="Host-pathogen_enzymatic-act"/>
</dbReference>
<evidence type="ECO:0000313" key="2">
    <source>
        <dbReference type="Proteomes" id="UP000315540"/>
    </source>
</evidence>
<reference evidence="1 2" key="1">
    <citation type="submission" date="2019-06" db="EMBL/GenBank/DDBJ databases">
        <authorList>
            <person name="Meng X."/>
        </authorList>
    </citation>
    <scope>NUCLEOTIDE SEQUENCE [LARGE SCALE GENOMIC DNA]</scope>
    <source>
        <strain evidence="1 2">M625</strain>
    </source>
</reference>
<proteinExistence type="predicted"/>
<name>A0A504JB24_9FLAO</name>
<keyword evidence="2" id="KW-1185">Reference proteome</keyword>
<dbReference type="AlphaFoldDB" id="A0A504JB24"/>
<dbReference type="NCBIfam" id="TIGR02276">
    <property type="entry name" value="beta_rpt_yvtn"/>
    <property type="match status" value="2"/>
</dbReference>
<evidence type="ECO:0000313" key="1">
    <source>
        <dbReference type="EMBL" id="TPN85795.1"/>
    </source>
</evidence>
<sequence>MNRNTQIAILLSALGLTSLWWYGRGKKTTPEAVADAPPPEPEDHYIAPTPKKGHSLPVTQPTYPKRKVEQPPIVHRRHQGINTKDFYRHLQDAYETTQITLTNTSDVTREVRLWGGNKKPPISPALPGDIQDHVVRTLTPQSSQGAASYPQGMIVNPYNGFTYIANQLSNTITILNQNNQVIKIIPIVADGSPFGAAPVDLTVFSLASSPNVGRVYVVNSIWDSISVIDTNLEIIQTIPVGLRPVSITFNPVNGYLYTTNIADNTISIVDPETATLIDTIPVGNAPKNSTVHADTGDVYVLNTKDDSVTIIDQNGQITNTLQNLGAGLVNLTIVEATNSLYVVSETNNTIIPVALETNTVANAIPVGNRPYPIIYNPNSALLYVGNRDDDTFSIIDQSNTVIDTIALGAVNTGVALNLQTDVIYTSDPLGGAISIITYSEESSAVLVNEGYAAKREDFIYRPVEIGHVKFVLSGEERFKVLQLQEQTITGKTIKKPISFSAHQSPQNFGNVSEIFGMHGMVIDGKNEWLFQIAGKQTITILTYYKQLETERFIDQGLTVS</sequence>
<dbReference type="EMBL" id="VFWZ01000003">
    <property type="protein sequence ID" value="TPN85795.1"/>
    <property type="molecule type" value="Genomic_DNA"/>
</dbReference>
<dbReference type="SUPFAM" id="SSF51004">
    <property type="entry name" value="C-terminal (heme d1) domain of cytochrome cd1-nitrite reductase"/>
    <property type="match status" value="1"/>
</dbReference>
<gene>
    <name evidence="1" type="ORF">FHK87_10930</name>
</gene>
<dbReference type="OrthoDB" id="1391862at2"/>
<organism evidence="1 2">
    <name type="scientific">Aquimarina algicola</name>
    <dbReference type="NCBI Taxonomy" id="2589995"/>
    <lineage>
        <taxon>Bacteria</taxon>
        <taxon>Pseudomonadati</taxon>
        <taxon>Bacteroidota</taxon>
        <taxon>Flavobacteriia</taxon>
        <taxon>Flavobacteriales</taxon>
        <taxon>Flavobacteriaceae</taxon>
        <taxon>Aquimarina</taxon>
    </lineage>
</organism>
<dbReference type="PANTHER" id="PTHR47197">
    <property type="entry name" value="PROTEIN NIRF"/>
    <property type="match status" value="1"/>
</dbReference>
<accession>A0A504JB24</accession>
<comment type="caution">
    <text evidence="1">The sequence shown here is derived from an EMBL/GenBank/DDBJ whole genome shotgun (WGS) entry which is preliminary data.</text>
</comment>